<evidence type="ECO:0000256" key="1">
    <source>
        <dbReference type="ARBA" id="ARBA00022553"/>
    </source>
</evidence>
<evidence type="ECO:0000256" key="2">
    <source>
        <dbReference type="ARBA" id="ARBA00023012"/>
    </source>
</evidence>
<dbReference type="SMART" id="SM00862">
    <property type="entry name" value="Trans_reg_C"/>
    <property type="match status" value="1"/>
</dbReference>
<dbReference type="EMBL" id="FXTP01000001">
    <property type="protein sequence ID" value="SMO39385.1"/>
    <property type="molecule type" value="Genomic_DNA"/>
</dbReference>
<dbReference type="Proteomes" id="UP000317557">
    <property type="component" value="Unassembled WGS sequence"/>
</dbReference>
<keyword evidence="4 7" id="KW-0238">DNA-binding</keyword>
<evidence type="ECO:0000313" key="10">
    <source>
        <dbReference type="EMBL" id="SMO39385.1"/>
    </source>
</evidence>
<feature type="DNA-binding region" description="OmpR/PhoB-type" evidence="7">
    <location>
        <begin position="124"/>
        <end position="222"/>
    </location>
</feature>
<feature type="domain" description="Response regulatory" evidence="8">
    <location>
        <begin position="2"/>
        <end position="116"/>
    </location>
</feature>
<dbReference type="GO" id="GO:0032993">
    <property type="term" value="C:protein-DNA complex"/>
    <property type="evidence" value="ECO:0007669"/>
    <property type="project" value="TreeGrafter"/>
</dbReference>
<evidence type="ECO:0000256" key="3">
    <source>
        <dbReference type="ARBA" id="ARBA00023015"/>
    </source>
</evidence>
<dbReference type="GO" id="GO:0005829">
    <property type="term" value="C:cytosol"/>
    <property type="evidence" value="ECO:0007669"/>
    <property type="project" value="TreeGrafter"/>
</dbReference>
<dbReference type="InterPro" id="IPR011006">
    <property type="entry name" value="CheY-like_superfamily"/>
</dbReference>
<dbReference type="GO" id="GO:0006355">
    <property type="term" value="P:regulation of DNA-templated transcription"/>
    <property type="evidence" value="ECO:0007669"/>
    <property type="project" value="InterPro"/>
</dbReference>
<sequence length="223" mass="25651">MKILVIEDDPSVRTLVKAVLEHNGNSVTTIDNAKEGESSAVENDFDMIILDLGLPDGDGYEVCKNIRDKNVSTPVLILSGEQETDVKVKMLKVGADDYLTKPFNTEELIARLDAIKRRSEKAGDQMLSCGELRVDLLKRRFTINGEEVQLTNNEFNLLVYFLKNKNRVITQEELAEKVWDIHFDTQTNYINVYISYLRKKIREHSDVDYIETIRKKGFVFRCE</sequence>
<keyword evidence="1 6" id="KW-0597">Phosphoprotein</keyword>
<evidence type="ECO:0000256" key="6">
    <source>
        <dbReference type="PROSITE-ProRule" id="PRU00169"/>
    </source>
</evidence>
<feature type="modified residue" description="4-aspartylphosphate" evidence="6">
    <location>
        <position position="51"/>
    </location>
</feature>
<name>A0A521AX45_9BACT</name>
<evidence type="ECO:0000313" key="11">
    <source>
        <dbReference type="Proteomes" id="UP000317557"/>
    </source>
</evidence>
<dbReference type="Pfam" id="PF00072">
    <property type="entry name" value="Response_reg"/>
    <property type="match status" value="1"/>
</dbReference>
<dbReference type="FunFam" id="1.10.10.10:FF:000005">
    <property type="entry name" value="Two-component system response regulator"/>
    <property type="match status" value="1"/>
</dbReference>
<dbReference type="GO" id="GO:0000156">
    <property type="term" value="F:phosphorelay response regulator activity"/>
    <property type="evidence" value="ECO:0007669"/>
    <property type="project" value="TreeGrafter"/>
</dbReference>
<dbReference type="InterPro" id="IPR039420">
    <property type="entry name" value="WalR-like"/>
</dbReference>
<dbReference type="InterPro" id="IPR001867">
    <property type="entry name" value="OmpR/PhoB-type_DNA-bd"/>
</dbReference>
<dbReference type="RefSeq" id="WP_142452907.1">
    <property type="nucleotide sequence ID" value="NZ_FXTP01000001.1"/>
</dbReference>
<reference evidence="10 11" key="1">
    <citation type="submission" date="2017-05" db="EMBL/GenBank/DDBJ databases">
        <authorList>
            <person name="Varghese N."/>
            <person name="Submissions S."/>
        </authorList>
    </citation>
    <scope>NUCLEOTIDE SEQUENCE [LARGE SCALE GENOMIC DNA]</scope>
    <source>
        <strain evidence="10 11">DSM 21985</strain>
    </source>
</reference>
<dbReference type="PANTHER" id="PTHR48111:SF22">
    <property type="entry name" value="REGULATOR OF RPOS"/>
    <property type="match status" value="1"/>
</dbReference>
<dbReference type="InterPro" id="IPR036388">
    <property type="entry name" value="WH-like_DNA-bd_sf"/>
</dbReference>
<evidence type="ECO:0000259" key="9">
    <source>
        <dbReference type="PROSITE" id="PS51755"/>
    </source>
</evidence>
<dbReference type="SMART" id="SM00448">
    <property type="entry name" value="REC"/>
    <property type="match status" value="1"/>
</dbReference>
<keyword evidence="5" id="KW-0804">Transcription</keyword>
<dbReference type="AlphaFoldDB" id="A0A521AX45"/>
<dbReference type="Gene3D" id="1.10.10.10">
    <property type="entry name" value="Winged helix-like DNA-binding domain superfamily/Winged helix DNA-binding domain"/>
    <property type="match status" value="1"/>
</dbReference>
<evidence type="ECO:0000256" key="7">
    <source>
        <dbReference type="PROSITE-ProRule" id="PRU01091"/>
    </source>
</evidence>
<gene>
    <name evidence="10" type="ORF">SAMN06265219_101405</name>
</gene>
<dbReference type="CDD" id="cd00383">
    <property type="entry name" value="trans_reg_C"/>
    <property type="match status" value="1"/>
</dbReference>
<dbReference type="Pfam" id="PF00486">
    <property type="entry name" value="Trans_reg_C"/>
    <property type="match status" value="1"/>
</dbReference>
<accession>A0A521AX45</accession>
<dbReference type="GO" id="GO:0000976">
    <property type="term" value="F:transcription cis-regulatory region binding"/>
    <property type="evidence" value="ECO:0007669"/>
    <property type="project" value="TreeGrafter"/>
</dbReference>
<proteinExistence type="predicted"/>
<keyword evidence="2" id="KW-0902">Two-component regulatory system</keyword>
<protein>
    <submittedName>
        <fullName evidence="10">Two-component system, OmpR family, response regulator/two-component system, OmpR family, response regulator CiaR</fullName>
    </submittedName>
</protein>
<evidence type="ECO:0000256" key="4">
    <source>
        <dbReference type="ARBA" id="ARBA00023125"/>
    </source>
</evidence>
<dbReference type="PROSITE" id="PS50110">
    <property type="entry name" value="RESPONSE_REGULATORY"/>
    <property type="match status" value="1"/>
</dbReference>
<keyword evidence="11" id="KW-1185">Reference proteome</keyword>
<evidence type="ECO:0000256" key="5">
    <source>
        <dbReference type="ARBA" id="ARBA00023163"/>
    </source>
</evidence>
<feature type="domain" description="OmpR/PhoB-type" evidence="9">
    <location>
        <begin position="124"/>
        <end position="222"/>
    </location>
</feature>
<keyword evidence="3" id="KW-0805">Transcription regulation</keyword>
<evidence type="ECO:0000259" key="8">
    <source>
        <dbReference type="PROSITE" id="PS50110"/>
    </source>
</evidence>
<dbReference type="SUPFAM" id="SSF52172">
    <property type="entry name" value="CheY-like"/>
    <property type="match status" value="1"/>
</dbReference>
<organism evidence="10 11">
    <name type="scientific">Gracilimonas mengyeensis</name>
    <dbReference type="NCBI Taxonomy" id="1302730"/>
    <lineage>
        <taxon>Bacteria</taxon>
        <taxon>Pseudomonadati</taxon>
        <taxon>Balneolota</taxon>
        <taxon>Balneolia</taxon>
        <taxon>Balneolales</taxon>
        <taxon>Balneolaceae</taxon>
        <taxon>Gracilimonas</taxon>
    </lineage>
</organism>
<dbReference type="InterPro" id="IPR001789">
    <property type="entry name" value="Sig_transdc_resp-reg_receiver"/>
</dbReference>
<dbReference type="PROSITE" id="PS51755">
    <property type="entry name" value="OMPR_PHOB"/>
    <property type="match status" value="1"/>
</dbReference>
<dbReference type="Gene3D" id="3.40.50.2300">
    <property type="match status" value="1"/>
</dbReference>
<dbReference type="PANTHER" id="PTHR48111">
    <property type="entry name" value="REGULATOR OF RPOS"/>
    <property type="match status" value="1"/>
</dbReference>
<dbReference type="OrthoDB" id="9790442at2"/>